<feature type="transmembrane region" description="Helical" evidence="1">
    <location>
        <begin position="56"/>
        <end position="75"/>
    </location>
</feature>
<dbReference type="AlphaFoldDB" id="A0A2I1FW36"/>
<evidence type="ECO:0000313" key="3">
    <source>
        <dbReference type="Proteomes" id="UP000234323"/>
    </source>
</evidence>
<keyword evidence="3" id="KW-1185">Reference proteome</keyword>
<dbReference type="EMBL" id="LLXI01000032">
    <property type="protein sequence ID" value="PKY38566.1"/>
    <property type="molecule type" value="Genomic_DNA"/>
</dbReference>
<keyword evidence="1" id="KW-1133">Transmembrane helix</keyword>
<evidence type="ECO:0000313" key="2">
    <source>
        <dbReference type="EMBL" id="PKY38566.1"/>
    </source>
</evidence>
<gene>
    <name evidence="2" type="ORF">RhiirA4_392186</name>
</gene>
<organism evidence="2 3">
    <name type="scientific">Rhizophagus irregularis</name>
    <dbReference type="NCBI Taxonomy" id="588596"/>
    <lineage>
        <taxon>Eukaryota</taxon>
        <taxon>Fungi</taxon>
        <taxon>Fungi incertae sedis</taxon>
        <taxon>Mucoromycota</taxon>
        <taxon>Glomeromycotina</taxon>
        <taxon>Glomeromycetes</taxon>
        <taxon>Glomerales</taxon>
        <taxon>Glomeraceae</taxon>
        <taxon>Rhizophagus</taxon>
    </lineage>
</organism>
<evidence type="ECO:0000256" key="1">
    <source>
        <dbReference type="SAM" id="Phobius"/>
    </source>
</evidence>
<dbReference type="VEuPathDB" id="FungiDB:FUN_002053"/>
<keyword evidence="1" id="KW-0812">Transmembrane</keyword>
<dbReference type="Proteomes" id="UP000234323">
    <property type="component" value="Unassembled WGS sequence"/>
</dbReference>
<comment type="caution">
    <text evidence="2">The sequence shown here is derived from an EMBL/GenBank/DDBJ whole genome shotgun (WGS) entry which is preliminary data.</text>
</comment>
<reference evidence="2 3" key="1">
    <citation type="submission" date="2015-10" db="EMBL/GenBank/DDBJ databases">
        <title>Genome analyses suggest a sexual origin of heterokaryosis in a supposedly ancient asexual fungus.</title>
        <authorList>
            <person name="Ropars J."/>
            <person name="Sedzielewska K."/>
            <person name="Noel J."/>
            <person name="Charron P."/>
            <person name="Farinelli L."/>
            <person name="Marton T."/>
            <person name="Kruger M."/>
            <person name="Pelin A."/>
            <person name="Brachmann A."/>
            <person name="Corradi N."/>
        </authorList>
    </citation>
    <scope>NUCLEOTIDE SEQUENCE [LARGE SCALE GENOMIC DNA]</scope>
    <source>
        <strain evidence="2 3">A4</strain>
    </source>
</reference>
<dbReference type="VEuPathDB" id="FungiDB:RhiirFUN_002111"/>
<protein>
    <submittedName>
        <fullName evidence="2">Uncharacterized protein</fullName>
    </submittedName>
</protein>
<accession>A0A2I1FW36</accession>
<proteinExistence type="predicted"/>
<dbReference type="VEuPathDB" id="FungiDB:RhiirA1_436370"/>
<sequence length="78" mass="8577">MKDNEVYCLVLVNPASEAKHANVTISFTNSVFENPFTSDDKPGGNSPPGTHNSATLLEFSFINLFLLLVIHMLVIEIL</sequence>
<keyword evidence="1" id="KW-0472">Membrane</keyword>
<name>A0A2I1FW36_9GLOM</name>